<proteinExistence type="predicted"/>
<dbReference type="EMBL" id="CM003534">
    <property type="protein sequence ID" value="RCV35713.1"/>
    <property type="molecule type" value="Genomic_DNA"/>
</dbReference>
<dbReference type="AlphaFoldDB" id="A0A368S050"/>
<organism evidence="2">
    <name type="scientific">Setaria italica</name>
    <name type="common">Foxtail millet</name>
    <name type="synonym">Panicum italicum</name>
    <dbReference type="NCBI Taxonomy" id="4555"/>
    <lineage>
        <taxon>Eukaryota</taxon>
        <taxon>Viridiplantae</taxon>
        <taxon>Streptophyta</taxon>
        <taxon>Embryophyta</taxon>
        <taxon>Tracheophyta</taxon>
        <taxon>Spermatophyta</taxon>
        <taxon>Magnoliopsida</taxon>
        <taxon>Liliopsida</taxon>
        <taxon>Poales</taxon>
        <taxon>Poaceae</taxon>
        <taxon>PACMAD clade</taxon>
        <taxon>Panicoideae</taxon>
        <taxon>Panicodae</taxon>
        <taxon>Paniceae</taxon>
        <taxon>Cenchrinae</taxon>
        <taxon>Setaria</taxon>
    </lineage>
</organism>
<evidence type="ECO:0000313" key="2">
    <source>
        <dbReference type="EMBL" id="RCV35713.1"/>
    </source>
</evidence>
<reference evidence="2" key="1">
    <citation type="journal article" date="2012" name="Nat. Biotechnol.">
        <title>Reference genome sequence of the model plant Setaria.</title>
        <authorList>
            <person name="Bennetzen J.L."/>
            <person name="Schmutz J."/>
            <person name="Wang H."/>
            <person name="Percifield R."/>
            <person name="Hawkins J."/>
            <person name="Pontaroli A.C."/>
            <person name="Estep M."/>
            <person name="Feng L."/>
            <person name="Vaughn J.N."/>
            <person name="Grimwood J."/>
            <person name="Jenkins J."/>
            <person name="Barry K."/>
            <person name="Lindquist E."/>
            <person name="Hellsten U."/>
            <person name="Deshpande S."/>
            <person name="Wang X."/>
            <person name="Wu X."/>
            <person name="Mitros T."/>
            <person name="Triplett J."/>
            <person name="Yang X."/>
            <person name="Ye C.Y."/>
            <person name="Mauro-Herrera M."/>
            <person name="Wang L."/>
            <person name="Li P."/>
            <person name="Sharma M."/>
            <person name="Sharma R."/>
            <person name="Ronald P.C."/>
            <person name="Panaud O."/>
            <person name="Kellogg E.A."/>
            <person name="Brutnell T.P."/>
            <person name="Doust A.N."/>
            <person name="Tuskan G.A."/>
            <person name="Rokhsar D."/>
            <person name="Devos K.M."/>
        </authorList>
    </citation>
    <scope>NUCLEOTIDE SEQUENCE [LARGE SCALE GENOMIC DNA]</scope>
    <source>
        <strain evidence="2">Yugu1</strain>
    </source>
</reference>
<feature type="compositionally biased region" description="Basic and acidic residues" evidence="1">
    <location>
        <begin position="1"/>
        <end position="11"/>
    </location>
</feature>
<feature type="region of interest" description="Disordered" evidence="1">
    <location>
        <begin position="1"/>
        <end position="36"/>
    </location>
</feature>
<evidence type="ECO:0000256" key="1">
    <source>
        <dbReference type="SAM" id="MobiDB-lite"/>
    </source>
</evidence>
<sequence>MLKGDREKMETPLKPANTGGMGATGAEEEKGYFAGQSSGAFPRAAGRCSAEANHDYPINHALFLSMSVQTSELCSPISTIRS</sequence>
<name>A0A368S050_SETIT</name>
<accession>A0A368S050</accession>
<protein>
    <submittedName>
        <fullName evidence="2">Uncharacterized protein</fullName>
    </submittedName>
</protein>
<gene>
    <name evidence="2" type="ORF">SETIT_7G262000v2</name>
</gene>
<reference evidence="2" key="2">
    <citation type="submission" date="2015-07" db="EMBL/GenBank/DDBJ databases">
        <authorList>
            <person name="Noorani M."/>
        </authorList>
    </citation>
    <scope>NUCLEOTIDE SEQUENCE</scope>
    <source>
        <strain evidence="2">Yugu1</strain>
    </source>
</reference>